<evidence type="ECO:0008006" key="4">
    <source>
        <dbReference type="Google" id="ProtNLM"/>
    </source>
</evidence>
<evidence type="ECO:0000313" key="2">
    <source>
        <dbReference type="EMBL" id="MQR01072.1"/>
    </source>
</evidence>
<evidence type="ECO:0000256" key="1">
    <source>
        <dbReference type="SAM" id="MobiDB-lite"/>
    </source>
</evidence>
<dbReference type="EMBL" id="WINI01000004">
    <property type="protein sequence ID" value="MQR01072.1"/>
    <property type="molecule type" value="Genomic_DNA"/>
</dbReference>
<accession>A0A843YV17</accession>
<feature type="region of interest" description="Disordered" evidence="1">
    <location>
        <begin position="1"/>
        <end position="36"/>
    </location>
</feature>
<comment type="caution">
    <text evidence="2">The sequence shown here is derived from an EMBL/GenBank/DDBJ whole genome shotgun (WGS) entry which is preliminary data.</text>
</comment>
<name>A0A843YV17_9BURK</name>
<gene>
    <name evidence="2" type="ORF">GEV47_10295</name>
</gene>
<dbReference type="RefSeq" id="WP_153234669.1">
    <property type="nucleotide sequence ID" value="NZ_WINI01000004.1"/>
</dbReference>
<evidence type="ECO:0000313" key="3">
    <source>
        <dbReference type="Proteomes" id="UP000451565"/>
    </source>
</evidence>
<dbReference type="OrthoDB" id="8635030at2"/>
<keyword evidence="3" id="KW-1185">Reference proteome</keyword>
<feature type="compositionally biased region" description="Polar residues" evidence="1">
    <location>
        <begin position="1"/>
        <end position="32"/>
    </location>
</feature>
<dbReference type="Proteomes" id="UP000451565">
    <property type="component" value="Unassembled WGS sequence"/>
</dbReference>
<dbReference type="AlphaFoldDB" id="A0A843YV17"/>
<organism evidence="2 3">
    <name type="scientific">Glaciimonas soli</name>
    <dbReference type="NCBI Taxonomy" id="2590999"/>
    <lineage>
        <taxon>Bacteria</taxon>
        <taxon>Pseudomonadati</taxon>
        <taxon>Pseudomonadota</taxon>
        <taxon>Betaproteobacteria</taxon>
        <taxon>Burkholderiales</taxon>
        <taxon>Oxalobacteraceae</taxon>
        <taxon>Glaciimonas</taxon>
    </lineage>
</organism>
<sequence length="215" mass="22775">MMQRPPDSSSPSGLVSDPLSSDSPQQHTASSSDKNHALPLLSRRNVLLLAGGSFAVMSAPRWLQQAAAQNTVQNAAATQASPADSDFLALSTLLTANQKLQPQTSARTYAALSAQAPEFQKQAAALWQFAKAHQLKNVDALAAAVANNAELNAVLHKIISAWYLGVVGDGPQGKVIAFESALMFDQVRDAVVVPTYCRAAPGYWVTKPAVLKARV</sequence>
<proteinExistence type="predicted"/>
<dbReference type="InterPro" id="IPR024651">
    <property type="entry name" value="FAD-SLDH_ssu"/>
</dbReference>
<protein>
    <recommendedName>
        <fullName evidence="4">D-sorbitol dehydrogenase-like protein</fullName>
    </recommendedName>
</protein>
<reference evidence="2 3" key="1">
    <citation type="submission" date="2019-10" db="EMBL/GenBank/DDBJ databases">
        <title>Glaciimonas soli sp. nov., a psychrophilic bacterium isolated from the forest soil of a high elevation mountain in Taiwan.</title>
        <authorList>
            <person name="Wang L.-T."/>
            <person name="Shieh W.Y."/>
        </authorList>
    </citation>
    <scope>NUCLEOTIDE SEQUENCE [LARGE SCALE GENOMIC DNA]</scope>
    <source>
        <strain evidence="2 3">GS1</strain>
    </source>
</reference>
<dbReference type="Pfam" id="PF12318">
    <property type="entry name" value="FAD-SLDH"/>
    <property type="match status" value="1"/>
</dbReference>